<dbReference type="EMBL" id="CP157355">
    <property type="protein sequence ID" value="XBM02037.1"/>
    <property type="molecule type" value="Genomic_DNA"/>
</dbReference>
<accession>A0AAU7FD70</accession>
<proteinExistence type="predicted"/>
<gene>
    <name evidence="1" type="ORF">ABHF33_07145</name>
</gene>
<protein>
    <submittedName>
        <fullName evidence="1">Uncharacterized protein</fullName>
    </submittedName>
</protein>
<dbReference type="KEGG" id="cmav:ABHF33_07145"/>
<name>A0AAU7FD70_9NEIS</name>
<reference evidence="1" key="1">
    <citation type="submission" date="2024-05" db="EMBL/GenBank/DDBJ databases">
        <authorList>
            <person name="Yang L."/>
            <person name="Pan L."/>
        </authorList>
    </citation>
    <scope>NUCLEOTIDE SEQUENCE</scope>
    <source>
        <strain evidence="1">FCG-7</strain>
    </source>
</reference>
<organism evidence="1">
    <name type="scientific">Chitinibacter mangrovi</name>
    <dbReference type="NCBI Taxonomy" id="3153927"/>
    <lineage>
        <taxon>Bacteria</taxon>
        <taxon>Pseudomonadati</taxon>
        <taxon>Pseudomonadota</taxon>
        <taxon>Betaproteobacteria</taxon>
        <taxon>Neisseriales</taxon>
        <taxon>Chitinibacteraceae</taxon>
        <taxon>Chitinibacter</taxon>
    </lineage>
</organism>
<sequence>MVKMAKGSVQGNVDVVKNEAKKIMHSLGFEVTHEFSNGFFNFDAKNKKFLSVVLDKSQFHLYDFDDLRGISIEQFATAQDRHNAKMSSLAQDMKRSSAINSAVSNAVDGATGRSRISAGISNDMAGIAVQASAHAAHGAGYNSARKAIGNIGVPTGGNIIVLSTNNPDSPIYKTIGLADQEAERTYHAIMALTSV</sequence>
<dbReference type="RefSeq" id="WP_348946305.1">
    <property type="nucleotide sequence ID" value="NZ_CP157355.1"/>
</dbReference>
<dbReference type="AlphaFoldDB" id="A0AAU7FD70"/>
<evidence type="ECO:0000313" key="1">
    <source>
        <dbReference type="EMBL" id="XBM02037.1"/>
    </source>
</evidence>